<protein>
    <submittedName>
        <fullName evidence="2">GNAT family acetyltransferase</fullName>
    </submittedName>
</protein>
<keyword evidence="2" id="KW-0808">Transferase</keyword>
<evidence type="ECO:0000313" key="3">
    <source>
        <dbReference type="Proteomes" id="UP000037688"/>
    </source>
</evidence>
<gene>
    <name evidence="2" type="ORF">AMS66_27135</name>
</gene>
<dbReference type="EMBL" id="LITU01000081">
    <property type="protein sequence ID" value="KOY13391.1"/>
    <property type="molecule type" value="Genomic_DNA"/>
</dbReference>
<dbReference type="Gene3D" id="3.40.630.30">
    <property type="match status" value="1"/>
</dbReference>
<keyword evidence="3" id="KW-1185">Reference proteome</keyword>
<proteinExistence type="predicted"/>
<feature type="domain" description="N-acetyltransferase" evidence="1">
    <location>
        <begin position="1"/>
        <end position="141"/>
    </location>
</feature>
<dbReference type="CDD" id="cd04301">
    <property type="entry name" value="NAT_SF"/>
    <property type="match status" value="1"/>
</dbReference>
<dbReference type="Proteomes" id="UP000037688">
    <property type="component" value="Unassembled WGS sequence"/>
</dbReference>
<dbReference type="OrthoDB" id="45853at2"/>
<organism evidence="2 3">
    <name type="scientific">Paenibacillus xylanivorans</name>
    <dbReference type="NCBI Taxonomy" id="1705561"/>
    <lineage>
        <taxon>Bacteria</taxon>
        <taxon>Bacillati</taxon>
        <taxon>Bacillota</taxon>
        <taxon>Bacilli</taxon>
        <taxon>Bacillales</taxon>
        <taxon>Paenibacillaceae</taxon>
        <taxon>Paenibacillus</taxon>
    </lineage>
</organism>
<dbReference type="GO" id="GO:0016747">
    <property type="term" value="F:acyltransferase activity, transferring groups other than amino-acyl groups"/>
    <property type="evidence" value="ECO:0007669"/>
    <property type="project" value="InterPro"/>
</dbReference>
<evidence type="ECO:0000259" key="1">
    <source>
        <dbReference type="PROSITE" id="PS51186"/>
    </source>
</evidence>
<dbReference type="Pfam" id="PF13673">
    <property type="entry name" value="Acetyltransf_10"/>
    <property type="match status" value="1"/>
</dbReference>
<accession>A0A0N0UGX1</accession>
<dbReference type="AlphaFoldDB" id="A0A0N0UGX1"/>
<dbReference type="InterPro" id="IPR016181">
    <property type="entry name" value="Acyl_CoA_acyltransferase"/>
</dbReference>
<name>A0A0N0UGX1_9BACL</name>
<dbReference type="PROSITE" id="PS51186">
    <property type="entry name" value="GNAT"/>
    <property type="match status" value="1"/>
</dbReference>
<reference evidence="2 3" key="1">
    <citation type="submission" date="2015-08" db="EMBL/GenBank/DDBJ databases">
        <title>Draft genome sequence of cellulolytic and xylanolytic Paenibacillus sp. A59, isolated from a decaying forest soil from Patagonia, Argentina.</title>
        <authorList>
            <person name="Ghio S."/>
            <person name="Caceres A.M."/>
            <person name="Talia P."/>
            <person name="Grasso D."/>
            <person name="Campos E."/>
        </authorList>
    </citation>
    <scope>NUCLEOTIDE SEQUENCE [LARGE SCALE GENOMIC DNA]</scope>
    <source>
        <strain evidence="2 3">A59</strain>
    </source>
</reference>
<dbReference type="SUPFAM" id="SSF55729">
    <property type="entry name" value="Acyl-CoA N-acyltransferases (Nat)"/>
    <property type="match status" value="1"/>
</dbReference>
<sequence length="145" mass="16706">MLIHLKSRIQEPEVQELLSYSVFPDPDHLNRALQQYVDKDELHLDGYEDEGQLIGLIGYENTGTSEVTIHHIAVLPENRFKNYGRGMISQVLAKYNPDRLIAETDVEAVEFYRNTGFVVYSLGELYPGVERFRCVLEKDEGQDED</sequence>
<dbReference type="RefSeq" id="WP_053783739.1">
    <property type="nucleotide sequence ID" value="NZ_LITU01000081.1"/>
</dbReference>
<dbReference type="PATRIC" id="fig|1705561.3.peg.5706"/>
<evidence type="ECO:0000313" key="2">
    <source>
        <dbReference type="EMBL" id="KOY13391.1"/>
    </source>
</evidence>
<comment type="caution">
    <text evidence="2">The sequence shown here is derived from an EMBL/GenBank/DDBJ whole genome shotgun (WGS) entry which is preliminary data.</text>
</comment>
<dbReference type="InterPro" id="IPR000182">
    <property type="entry name" value="GNAT_dom"/>
</dbReference>